<sequence length="124" mass="14669">MEIAELEAYFQSLTDLTDTIAVLNSPYDGDFDSDIDRMDEFFRDIQSKDWLSKDREFFDLFTSHFSFHAKIVEEIIREAREILHPERRGYVKRLVGYLKNAEEWLAEMKKRRKSIPDTSLAPTA</sequence>
<evidence type="ECO:0000313" key="1">
    <source>
        <dbReference type="EMBL" id="PJZ70731.1"/>
    </source>
</evidence>
<reference evidence="3 4" key="1">
    <citation type="submission" date="2017-07" db="EMBL/GenBank/DDBJ databases">
        <title>Leptospira spp. isolated from tropical soils.</title>
        <authorList>
            <person name="Thibeaux R."/>
            <person name="Iraola G."/>
            <person name="Ferres I."/>
            <person name="Bierque E."/>
            <person name="Girault D."/>
            <person name="Soupe-Gilbert M.-E."/>
            <person name="Picardeau M."/>
            <person name="Goarant C."/>
        </authorList>
    </citation>
    <scope>NUCLEOTIDE SEQUENCE [LARGE SCALE GENOMIC DNA]</scope>
    <source>
        <strain evidence="2 4">FH1-B-B1</strain>
        <strain evidence="1 3">FH1-B-C1</strain>
    </source>
</reference>
<evidence type="ECO:0000313" key="3">
    <source>
        <dbReference type="Proteomes" id="UP000231962"/>
    </source>
</evidence>
<dbReference type="AlphaFoldDB" id="A0A2M9ZPM7"/>
<proteinExistence type="predicted"/>
<gene>
    <name evidence="1" type="ORF">CH360_04210</name>
    <name evidence="2" type="ORF">CH373_07350</name>
</gene>
<dbReference type="Proteomes" id="UP000231990">
    <property type="component" value="Unassembled WGS sequence"/>
</dbReference>
<organism evidence="2 4">
    <name type="scientific">Leptospira perolatii</name>
    <dbReference type="NCBI Taxonomy" id="2023191"/>
    <lineage>
        <taxon>Bacteria</taxon>
        <taxon>Pseudomonadati</taxon>
        <taxon>Spirochaetota</taxon>
        <taxon>Spirochaetia</taxon>
        <taxon>Leptospirales</taxon>
        <taxon>Leptospiraceae</taxon>
        <taxon>Leptospira</taxon>
    </lineage>
</organism>
<dbReference type="EMBL" id="NPDY01000002">
    <property type="protein sequence ID" value="PJZ70731.1"/>
    <property type="molecule type" value="Genomic_DNA"/>
</dbReference>
<name>A0A2M9ZPM7_9LEPT</name>
<dbReference type="Proteomes" id="UP000231962">
    <property type="component" value="Unassembled WGS sequence"/>
</dbReference>
<comment type="caution">
    <text evidence="2">The sequence shown here is derived from an EMBL/GenBank/DDBJ whole genome shotgun (WGS) entry which is preliminary data.</text>
</comment>
<evidence type="ECO:0000313" key="2">
    <source>
        <dbReference type="EMBL" id="PJZ73939.1"/>
    </source>
</evidence>
<accession>A0A2M9ZPM7</accession>
<dbReference type="OrthoDB" id="330166at2"/>
<keyword evidence="3" id="KW-1185">Reference proteome</keyword>
<dbReference type="EMBL" id="NPDZ01000003">
    <property type="protein sequence ID" value="PJZ73939.1"/>
    <property type="molecule type" value="Genomic_DNA"/>
</dbReference>
<protein>
    <submittedName>
        <fullName evidence="2">PLU-1-like domain protein</fullName>
    </submittedName>
</protein>
<evidence type="ECO:0000313" key="4">
    <source>
        <dbReference type="Proteomes" id="UP000231990"/>
    </source>
</evidence>
<dbReference type="RefSeq" id="WP_100712736.1">
    <property type="nucleotide sequence ID" value="NZ_NPDY01000002.1"/>
</dbReference>